<feature type="transmembrane region" description="Helical" evidence="12">
    <location>
        <begin position="293"/>
        <end position="313"/>
    </location>
</feature>
<evidence type="ECO:0000256" key="4">
    <source>
        <dbReference type="ARBA" id="ARBA00022475"/>
    </source>
</evidence>
<evidence type="ECO:0000256" key="11">
    <source>
        <dbReference type="RuleBase" id="RU362091"/>
    </source>
</evidence>
<evidence type="ECO:0000256" key="12">
    <source>
        <dbReference type="SAM" id="Phobius"/>
    </source>
</evidence>
<keyword evidence="7" id="KW-0915">Sodium</keyword>
<feature type="transmembrane region" description="Helical" evidence="12">
    <location>
        <begin position="6"/>
        <end position="24"/>
    </location>
</feature>
<evidence type="ECO:0000256" key="2">
    <source>
        <dbReference type="ARBA" id="ARBA00006434"/>
    </source>
</evidence>
<evidence type="ECO:0000256" key="1">
    <source>
        <dbReference type="ARBA" id="ARBA00004651"/>
    </source>
</evidence>
<evidence type="ECO:0008006" key="15">
    <source>
        <dbReference type="Google" id="ProtNLM"/>
    </source>
</evidence>
<proteinExistence type="inferred from homology"/>
<evidence type="ECO:0000313" key="13">
    <source>
        <dbReference type="EnsemblMetazoa" id="PPAI000525-PA"/>
    </source>
</evidence>
<evidence type="ECO:0000256" key="9">
    <source>
        <dbReference type="ARBA" id="ARBA00023136"/>
    </source>
</evidence>
<evidence type="ECO:0000256" key="6">
    <source>
        <dbReference type="ARBA" id="ARBA00022989"/>
    </source>
</evidence>
<feature type="transmembrane region" description="Helical" evidence="12">
    <location>
        <begin position="64"/>
        <end position="83"/>
    </location>
</feature>
<protein>
    <recommendedName>
        <fullName evidence="15">Sodium/solute symporter</fullName>
    </recommendedName>
</protein>
<comment type="subcellular location">
    <subcellularLocation>
        <location evidence="1">Cell membrane</location>
        <topology evidence="1">Multi-pass membrane protein</topology>
    </subcellularLocation>
</comment>
<feature type="transmembrane region" description="Helical" evidence="12">
    <location>
        <begin position="347"/>
        <end position="369"/>
    </location>
</feature>
<feature type="transmembrane region" description="Helical" evidence="12">
    <location>
        <begin position="319"/>
        <end position="340"/>
    </location>
</feature>
<dbReference type="InterPro" id="IPR001734">
    <property type="entry name" value="Na/solute_symporter"/>
</dbReference>
<dbReference type="PROSITE" id="PS50283">
    <property type="entry name" value="NA_SOLUT_SYMP_3"/>
    <property type="match status" value="1"/>
</dbReference>
<dbReference type="Gene3D" id="1.20.1730.10">
    <property type="entry name" value="Sodium/glucose cotransporter"/>
    <property type="match status" value="1"/>
</dbReference>
<evidence type="ECO:0000256" key="7">
    <source>
        <dbReference type="ARBA" id="ARBA00023053"/>
    </source>
</evidence>
<dbReference type="GO" id="GO:0006814">
    <property type="term" value="P:sodium ion transport"/>
    <property type="evidence" value="ECO:0007669"/>
    <property type="project" value="UniProtKB-KW"/>
</dbReference>
<feature type="transmembrane region" description="Helical" evidence="12">
    <location>
        <begin position="235"/>
        <end position="254"/>
    </location>
</feature>
<dbReference type="InterPro" id="IPR038377">
    <property type="entry name" value="Na/Glc_symporter_sf"/>
</dbReference>
<organism evidence="13 14">
    <name type="scientific">Phlebotomus papatasi</name>
    <name type="common">Sandfly</name>
    <dbReference type="NCBI Taxonomy" id="29031"/>
    <lineage>
        <taxon>Eukaryota</taxon>
        <taxon>Metazoa</taxon>
        <taxon>Ecdysozoa</taxon>
        <taxon>Arthropoda</taxon>
        <taxon>Hexapoda</taxon>
        <taxon>Insecta</taxon>
        <taxon>Pterygota</taxon>
        <taxon>Neoptera</taxon>
        <taxon>Endopterygota</taxon>
        <taxon>Diptera</taxon>
        <taxon>Nematocera</taxon>
        <taxon>Psychodoidea</taxon>
        <taxon>Psychodidae</taxon>
        <taxon>Phlebotomus</taxon>
        <taxon>Phlebotomus</taxon>
    </lineage>
</organism>
<dbReference type="Pfam" id="PF00474">
    <property type="entry name" value="SSF"/>
    <property type="match status" value="1"/>
</dbReference>
<accession>A0A1B0CZK3</accession>
<dbReference type="AlphaFoldDB" id="A0A1B0CZK3"/>
<dbReference type="GO" id="GO:0015293">
    <property type="term" value="F:symporter activity"/>
    <property type="evidence" value="ECO:0007669"/>
    <property type="project" value="TreeGrafter"/>
</dbReference>
<dbReference type="GO" id="GO:0005886">
    <property type="term" value="C:plasma membrane"/>
    <property type="evidence" value="ECO:0007669"/>
    <property type="project" value="UniProtKB-SubCell"/>
</dbReference>
<dbReference type="VEuPathDB" id="VectorBase:PPAI000525"/>
<keyword evidence="10" id="KW-0739">Sodium transport</keyword>
<name>A0A1B0CZK3_PHLPP</name>
<dbReference type="InterPro" id="IPR051163">
    <property type="entry name" value="Sodium:Solute_Symporter_SSF"/>
</dbReference>
<dbReference type="EMBL" id="AJVK01009616">
    <property type="status" value="NOT_ANNOTATED_CDS"/>
    <property type="molecule type" value="Genomic_DNA"/>
</dbReference>
<keyword evidence="14" id="KW-1185">Reference proteome</keyword>
<dbReference type="VEuPathDB" id="VectorBase:PPAPM1_011540"/>
<reference evidence="13" key="1">
    <citation type="submission" date="2022-08" db="UniProtKB">
        <authorList>
            <consortium name="EnsemblMetazoa"/>
        </authorList>
    </citation>
    <scope>IDENTIFICATION</scope>
    <source>
        <strain evidence="13">Israel</strain>
    </source>
</reference>
<sequence>MTIPIIVLVNFPNFIFPFSLFFFFRYNSRLVRCLASISFISRQVLALGVTVYTPSVALNTILGVPYWMSLVGITVVGIIFTVLGGLKAAITADVIQGLTMITISLAIIIQGTYETGGPLKVFNTAKDANRFQFFNFTGDFTVRVDTTSAFLGQLFMSISQFGCSQNFVQRYVSLKTFAEVKRTMLSNIPMIIVLFSLSWIVGMGVFSTYVNCDPLAAGYTKKMDEILPFFVEDKFAYLPGFLGLFMATIFNGALSLSVSNINSLATVTWEDFLSPLPQFKGLTEKQEVNTIKFLGCVYSIIILGVAFGVGLLSGVIESAMLMTSVTAGPLLGVFILAMIFPMSNWKGAATGMIISNIVSLWLAFGSFTVKSALPDLMPTYTDGCTNDTFSRTITKSSSSWLVNNMPLEVGWDMENVPTSPPVHDASVLESFYSISYMYWSIIGTLTTVIVGIVVSWLTASKEDIYDSKLLFKLAFKFSQYLPGKDRQYKNLPTKTTSGLVKDLKVTFPAEKDNLAFEIDGDPEFVNARKKSNGFTIATIEDINKIDIISDDNLPSKIIISDKNGKKEVGNGLESLQIKSLVVDNEQLLLKPIEIYKRIDENYNSTNLFVSTAFCIIFRNIPRASYVRVMQQHEAQCVPKDLAETGQPQLSDMTQIAQVFPLQLLHTKIHPRRS</sequence>
<keyword evidence="3" id="KW-0813">Transport</keyword>
<evidence type="ECO:0000256" key="5">
    <source>
        <dbReference type="ARBA" id="ARBA00022692"/>
    </source>
</evidence>
<keyword evidence="9 12" id="KW-0472">Membrane</keyword>
<dbReference type="PANTHER" id="PTHR42985:SF2">
    <property type="entry name" value="SODIUM-DEPENDENT MULTIVITAMIN TRANSPORTER"/>
    <property type="match status" value="1"/>
</dbReference>
<keyword evidence="8" id="KW-0406">Ion transport</keyword>
<evidence type="ECO:0000256" key="8">
    <source>
        <dbReference type="ARBA" id="ARBA00023065"/>
    </source>
</evidence>
<feature type="transmembrane region" description="Helical" evidence="12">
    <location>
        <begin position="188"/>
        <end position="210"/>
    </location>
</feature>
<dbReference type="PANTHER" id="PTHR42985">
    <property type="entry name" value="SODIUM-COUPLED MONOCARBOXYLATE TRANSPORTER"/>
    <property type="match status" value="1"/>
</dbReference>
<feature type="transmembrane region" description="Helical" evidence="12">
    <location>
        <begin position="436"/>
        <end position="459"/>
    </location>
</feature>
<keyword evidence="6 12" id="KW-1133">Transmembrane helix</keyword>
<evidence type="ECO:0000256" key="10">
    <source>
        <dbReference type="ARBA" id="ARBA00023201"/>
    </source>
</evidence>
<comment type="similarity">
    <text evidence="2 11">Belongs to the sodium:solute symporter (SSF) (TC 2.A.21) family.</text>
</comment>
<dbReference type="EnsemblMetazoa" id="PPAI000525-RA">
    <property type="protein sequence ID" value="PPAI000525-PA"/>
    <property type="gene ID" value="PPAI000525"/>
</dbReference>
<keyword evidence="4" id="KW-1003">Cell membrane</keyword>
<evidence type="ECO:0000256" key="3">
    <source>
        <dbReference type="ARBA" id="ARBA00022448"/>
    </source>
</evidence>
<dbReference type="Proteomes" id="UP000092462">
    <property type="component" value="Unassembled WGS sequence"/>
</dbReference>
<evidence type="ECO:0000313" key="14">
    <source>
        <dbReference type="Proteomes" id="UP000092462"/>
    </source>
</evidence>
<keyword evidence="5 12" id="KW-0812">Transmembrane</keyword>